<sequence>MQKAPHTMELLVGTVGHSTFKRGSRRLPRRLQNRIWQPIEFGGRLHSGRTVTRRQSRSCYATHPRHTVTRVRRCSGRSGRRRKRRHDDRPALLTARIFYCDGRGVLTACRTMKRSYLLVNRPSRPEFFRTHLAVQRLVECAVGASCVFTELESVTHTTQTATNVLFDGLQLSLMEGHIFPVVTRPSKPHYAQIEHISGCRDRCIKTLLGETKLCALERTKKRTCFFHANPWTVAWLGVKLPFELLILEAGSARSATIITGRRRLADYKPAWKQLNRRMAQAAPPRSSVTQILEANFSFSLLSYRRLRSQTSDVQRMRLSAFSRNIKGARKNDRTNLLGDTVVAATNKGTNSARDAASTCTANKVPARQLEKAKREMRVQDSSSFCTRFSLSDDGLSKMKVRTKRHEACISWDNAVSEHLVQFVRYFGPLFSKECTGNRQETERKCLKKINDLDPSVLQKQENCSRDGFGNRATAAERLAGSPPTKANWVQSPGGPLPGFCKWELCLTMPPVGGFSRGSPVSPTLEFRRRTILASFHPHRLSLLNATKISQQLKIKFTKKYVTPLEHGD</sequence>
<dbReference type="Proteomes" id="UP001159363">
    <property type="component" value="Chromosome 2"/>
</dbReference>
<gene>
    <name evidence="1" type="ORF">PR048_005785</name>
</gene>
<accession>A0ABQ9IA91</accession>
<evidence type="ECO:0000313" key="2">
    <source>
        <dbReference type="Proteomes" id="UP001159363"/>
    </source>
</evidence>
<organism evidence="1 2">
    <name type="scientific">Dryococelus australis</name>
    <dbReference type="NCBI Taxonomy" id="614101"/>
    <lineage>
        <taxon>Eukaryota</taxon>
        <taxon>Metazoa</taxon>
        <taxon>Ecdysozoa</taxon>
        <taxon>Arthropoda</taxon>
        <taxon>Hexapoda</taxon>
        <taxon>Insecta</taxon>
        <taxon>Pterygota</taxon>
        <taxon>Neoptera</taxon>
        <taxon>Polyneoptera</taxon>
        <taxon>Phasmatodea</taxon>
        <taxon>Verophasmatodea</taxon>
        <taxon>Anareolatae</taxon>
        <taxon>Phasmatidae</taxon>
        <taxon>Eurycanthinae</taxon>
        <taxon>Dryococelus</taxon>
    </lineage>
</organism>
<comment type="caution">
    <text evidence="1">The sequence shown here is derived from an EMBL/GenBank/DDBJ whole genome shotgun (WGS) entry which is preliminary data.</text>
</comment>
<proteinExistence type="predicted"/>
<dbReference type="EMBL" id="JARBHB010000002">
    <property type="protein sequence ID" value="KAJ8893199.1"/>
    <property type="molecule type" value="Genomic_DNA"/>
</dbReference>
<evidence type="ECO:0000313" key="1">
    <source>
        <dbReference type="EMBL" id="KAJ8893199.1"/>
    </source>
</evidence>
<reference evidence="1 2" key="1">
    <citation type="submission" date="2023-02" db="EMBL/GenBank/DDBJ databases">
        <title>LHISI_Scaffold_Assembly.</title>
        <authorList>
            <person name="Stuart O.P."/>
            <person name="Cleave R."/>
            <person name="Magrath M.J.L."/>
            <person name="Mikheyev A.S."/>
        </authorList>
    </citation>
    <scope>NUCLEOTIDE SEQUENCE [LARGE SCALE GENOMIC DNA]</scope>
    <source>
        <strain evidence="1">Daus_M_001</strain>
        <tissue evidence="1">Leg muscle</tissue>
    </source>
</reference>
<keyword evidence="2" id="KW-1185">Reference proteome</keyword>
<name>A0ABQ9IA91_9NEOP</name>
<protein>
    <submittedName>
        <fullName evidence="1">Uncharacterized protein</fullName>
    </submittedName>
</protein>